<keyword evidence="2" id="KW-0238">DNA-binding</keyword>
<protein>
    <submittedName>
        <fullName evidence="5">AraC family transcriptional regulator</fullName>
    </submittedName>
</protein>
<evidence type="ECO:0000256" key="2">
    <source>
        <dbReference type="ARBA" id="ARBA00023125"/>
    </source>
</evidence>
<dbReference type="InterPro" id="IPR018060">
    <property type="entry name" value="HTH_AraC"/>
</dbReference>
<dbReference type="Pfam" id="PF20240">
    <property type="entry name" value="DUF6597"/>
    <property type="match status" value="1"/>
</dbReference>
<evidence type="ECO:0000256" key="1">
    <source>
        <dbReference type="ARBA" id="ARBA00023015"/>
    </source>
</evidence>
<dbReference type="SUPFAM" id="SSF46689">
    <property type="entry name" value="Homeodomain-like"/>
    <property type="match status" value="1"/>
</dbReference>
<evidence type="ECO:0000313" key="5">
    <source>
        <dbReference type="EMBL" id="QQO82467.1"/>
    </source>
</evidence>
<dbReference type="InterPro" id="IPR046532">
    <property type="entry name" value="DUF6597"/>
</dbReference>
<dbReference type="PANTHER" id="PTHR46796:SF13">
    <property type="entry name" value="HTH-TYPE TRANSCRIPTIONAL ACTIVATOR RHAS"/>
    <property type="match status" value="1"/>
</dbReference>
<dbReference type="GO" id="GO:0003700">
    <property type="term" value="F:DNA-binding transcription factor activity"/>
    <property type="evidence" value="ECO:0007669"/>
    <property type="project" value="InterPro"/>
</dbReference>
<organism evidence="5">
    <name type="scientific">Shewanella algae</name>
    <dbReference type="NCBI Taxonomy" id="38313"/>
    <lineage>
        <taxon>Bacteria</taxon>
        <taxon>Pseudomonadati</taxon>
        <taxon>Pseudomonadota</taxon>
        <taxon>Gammaproteobacteria</taxon>
        <taxon>Alteromonadales</taxon>
        <taxon>Shewanellaceae</taxon>
        <taxon>Shewanella</taxon>
    </lineage>
</organism>
<dbReference type="GO" id="GO:0043565">
    <property type="term" value="F:sequence-specific DNA binding"/>
    <property type="evidence" value="ECO:0007669"/>
    <property type="project" value="InterPro"/>
</dbReference>
<evidence type="ECO:0000256" key="3">
    <source>
        <dbReference type="ARBA" id="ARBA00023163"/>
    </source>
</evidence>
<dbReference type="PANTHER" id="PTHR46796">
    <property type="entry name" value="HTH-TYPE TRANSCRIPTIONAL ACTIVATOR RHAS-RELATED"/>
    <property type="match status" value="1"/>
</dbReference>
<dbReference type="InterPro" id="IPR050204">
    <property type="entry name" value="AraC_XylS_family_regulators"/>
</dbReference>
<dbReference type="Pfam" id="PF12833">
    <property type="entry name" value="HTH_18"/>
    <property type="match status" value="1"/>
</dbReference>
<dbReference type="PRINTS" id="PR00032">
    <property type="entry name" value="HTHARAC"/>
</dbReference>
<gene>
    <name evidence="5" type="ORF">D7032_03925</name>
</gene>
<sequence length="277" mass="31209">MEHSNMSTLPHLGFQRYQPCALLRPYISCYWQIYRPAGPESLSTEFMHPEGGTGIIFNFGAPMHLDGLLHKSLCLVTGPTRQSTRLELSGQVDALGIRFWPGSGRAFLKSPLSEILGQTLTPADLSLALLSDELAQRLAILPTAPERIALLETRLMQYLAGHESLAKAMEPRMKYALHWIIAQKGQGEIRNLLTEIDISQRQLERLFQQNLGMSPKNYSILQRTAFARELLKQETDKSLTEIGYHAGFYDQAHFIREFKQVIGITPGSFRSKALQGR</sequence>
<feature type="domain" description="HTH araC/xylS-type" evidence="4">
    <location>
        <begin position="171"/>
        <end position="272"/>
    </location>
</feature>
<keyword evidence="3" id="KW-0804">Transcription</keyword>
<dbReference type="InterPro" id="IPR020449">
    <property type="entry name" value="Tscrpt_reg_AraC-type_HTH"/>
</dbReference>
<dbReference type="EMBL" id="CP032664">
    <property type="protein sequence ID" value="QQO82467.1"/>
    <property type="molecule type" value="Genomic_DNA"/>
</dbReference>
<keyword evidence="1" id="KW-0805">Transcription regulation</keyword>
<dbReference type="PROSITE" id="PS01124">
    <property type="entry name" value="HTH_ARAC_FAMILY_2"/>
    <property type="match status" value="1"/>
</dbReference>
<proteinExistence type="predicted"/>
<accession>A0A7T8E9V2</accession>
<name>A0A7T8E9V2_9GAMM</name>
<reference evidence="5" key="1">
    <citation type="submission" date="2018-09" db="EMBL/GenBank/DDBJ databases">
        <title>Genome sequencing and analysis.</title>
        <authorList>
            <person name="Huang Y.-T."/>
        </authorList>
    </citation>
    <scope>NUCLEOTIDE SEQUENCE</scope>
    <source>
        <strain evidence="5">HIDE</strain>
    </source>
</reference>
<evidence type="ECO:0000259" key="4">
    <source>
        <dbReference type="PROSITE" id="PS01124"/>
    </source>
</evidence>
<dbReference type="AlphaFoldDB" id="A0A7T8E9V2"/>
<dbReference type="InterPro" id="IPR009057">
    <property type="entry name" value="Homeodomain-like_sf"/>
</dbReference>
<dbReference type="SMART" id="SM00342">
    <property type="entry name" value="HTH_ARAC"/>
    <property type="match status" value="1"/>
</dbReference>
<dbReference type="Gene3D" id="1.10.10.60">
    <property type="entry name" value="Homeodomain-like"/>
    <property type="match status" value="1"/>
</dbReference>